<proteinExistence type="predicted"/>
<keyword evidence="2" id="KW-0408">Iron</keyword>
<comment type="caution">
    <text evidence="4">The sequence shown here is derived from an EMBL/GenBank/DDBJ whole genome shotgun (WGS) entry which is preliminary data.</text>
</comment>
<accession>A0AA38F697</accession>
<dbReference type="EMBL" id="JAHRHJ020003813">
    <property type="protein sequence ID" value="KAH9290545.1"/>
    <property type="molecule type" value="Genomic_DNA"/>
</dbReference>
<organism evidence="4 5">
    <name type="scientific">Taxus chinensis</name>
    <name type="common">Chinese yew</name>
    <name type="synonym">Taxus wallichiana var. chinensis</name>
    <dbReference type="NCBI Taxonomy" id="29808"/>
    <lineage>
        <taxon>Eukaryota</taxon>
        <taxon>Viridiplantae</taxon>
        <taxon>Streptophyta</taxon>
        <taxon>Embryophyta</taxon>
        <taxon>Tracheophyta</taxon>
        <taxon>Spermatophyta</taxon>
        <taxon>Pinopsida</taxon>
        <taxon>Pinidae</taxon>
        <taxon>Conifers II</taxon>
        <taxon>Cupressales</taxon>
        <taxon>Taxaceae</taxon>
        <taxon>Taxus</taxon>
    </lineage>
</organism>
<dbReference type="GO" id="GO:0005506">
    <property type="term" value="F:iron ion binding"/>
    <property type="evidence" value="ECO:0007669"/>
    <property type="project" value="InterPro"/>
</dbReference>
<dbReference type="InterPro" id="IPR036396">
    <property type="entry name" value="Cyt_P450_sf"/>
</dbReference>
<gene>
    <name evidence="4" type="ORF">KI387_034662</name>
</gene>
<evidence type="ECO:0008006" key="6">
    <source>
        <dbReference type="Google" id="ProtNLM"/>
    </source>
</evidence>
<dbReference type="GO" id="GO:0016705">
    <property type="term" value="F:oxidoreductase activity, acting on paired donors, with incorporation or reduction of molecular oxygen"/>
    <property type="evidence" value="ECO:0007669"/>
    <property type="project" value="InterPro"/>
</dbReference>
<keyword evidence="1" id="KW-0479">Metal-binding</keyword>
<dbReference type="OMA" id="LEDPIEW"/>
<name>A0AA38F697_TAXCH</name>
<sequence>MGIILWFFTFLCGVIAFLCWNEVRYRQRGFRLPLPPGTMGWPLFGETSDFLKHGPRFIKHRKARYGELFKSHILGCPMVVSTDPELNRYILLNEGRGLIPGYPQSMMDILGKWNIAAVHDILHKTMRGAMLALINPPIIRDHLLSHVNHFMQKFLTDWDSRVINLQDKTKEMALLLAFKQVMSLDCGPKVEALRLEFAKLVEGTLSLPINLPGTNYRRGFQARRKIVSMLTEILHERRAFKGKGEDKDKDEHNDMIAMLLNAEEDGYGSISKPKLTDDQILDLLIAIINAGYETVSTTTMMATKYLHDCPRALQQLRV</sequence>
<dbReference type="GO" id="GO:0010268">
    <property type="term" value="P:brassinosteroid homeostasis"/>
    <property type="evidence" value="ECO:0007669"/>
    <property type="project" value="TreeGrafter"/>
</dbReference>
<evidence type="ECO:0000256" key="3">
    <source>
        <dbReference type="SAM" id="SignalP"/>
    </source>
</evidence>
<evidence type="ECO:0000256" key="1">
    <source>
        <dbReference type="ARBA" id="ARBA00022723"/>
    </source>
</evidence>
<feature type="non-terminal residue" evidence="4">
    <location>
        <position position="318"/>
    </location>
</feature>
<dbReference type="GO" id="GO:0016125">
    <property type="term" value="P:sterol metabolic process"/>
    <property type="evidence" value="ECO:0007669"/>
    <property type="project" value="TreeGrafter"/>
</dbReference>
<dbReference type="PANTHER" id="PTHR24286:SF169">
    <property type="entry name" value="CYTOCHROME P450 85A1"/>
    <property type="match status" value="1"/>
</dbReference>
<protein>
    <recommendedName>
        <fullName evidence="6">Cytochrome P450</fullName>
    </recommendedName>
</protein>
<evidence type="ECO:0000256" key="2">
    <source>
        <dbReference type="ARBA" id="ARBA00023004"/>
    </source>
</evidence>
<dbReference type="PANTHER" id="PTHR24286">
    <property type="entry name" value="CYTOCHROME P450 26"/>
    <property type="match status" value="1"/>
</dbReference>
<dbReference type="GO" id="GO:0016132">
    <property type="term" value="P:brassinosteroid biosynthetic process"/>
    <property type="evidence" value="ECO:0007669"/>
    <property type="project" value="TreeGrafter"/>
</dbReference>
<dbReference type="InterPro" id="IPR001128">
    <property type="entry name" value="Cyt_P450"/>
</dbReference>
<evidence type="ECO:0000313" key="4">
    <source>
        <dbReference type="EMBL" id="KAH9290545.1"/>
    </source>
</evidence>
<dbReference type="Pfam" id="PF00067">
    <property type="entry name" value="p450"/>
    <property type="match status" value="1"/>
</dbReference>
<dbReference type="Gene3D" id="1.10.630.10">
    <property type="entry name" value="Cytochrome P450"/>
    <property type="match status" value="1"/>
</dbReference>
<keyword evidence="3" id="KW-0732">Signal</keyword>
<dbReference type="GO" id="GO:0020037">
    <property type="term" value="F:heme binding"/>
    <property type="evidence" value="ECO:0007669"/>
    <property type="project" value="InterPro"/>
</dbReference>
<keyword evidence="5" id="KW-1185">Reference proteome</keyword>
<dbReference type="SUPFAM" id="SSF48264">
    <property type="entry name" value="Cytochrome P450"/>
    <property type="match status" value="1"/>
</dbReference>
<feature type="chain" id="PRO_5041253548" description="Cytochrome P450" evidence="3">
    <location>
        <begin position="17"/>
        <end position="318"/>
    </location>
</feature>
<dbReference type="Proteomes" id="UP000824469">
    <property type="component" value="Unassembled WGS sequence"/>
</dbReference>
<reference evidence="4 5" key="1">
    <citation type="journal article" date="2021" name="Nat. Plants">
        <title>The Taxus genome provides insights into paclitaxel biosynthesis.</title>
        <authorList>
            <person name="Xiong X."/>
            <person name="Gou J."/>
            <person name="Liao Q."/>
            <person name="Li Y."/>
            <person name="Zhou Q."/>
            <person name="Bi G."/>
            <person name="Li C."/>
            <person name="Du R."/>
            <person name="Wang X."/>
            <person name="Sun T."/>
            <person name="Guo L."/>
            <person name="Liang H."/>
            <person name="Lu P."/>
            <person name="Wu Y."/>
            <person name="Zhang Z."/>
            <person name="Ro D.K."/>
            <person name="Shang Y."/>
            <person name="Huang S."/>
            <person name="Yan J."/>
        </authorList>
    </citation>
    <scope>NUCLEOTIDE SEQUENCE [LARGE SCALE GENOMIC DNA]</scope>
    <source>
        <strain evidence="4">Ta-2019</strain>
    </source>
</reference>
<dbReference type="GO" id="GO:0004497">
    <property type="term" value="F:monooxygenase activity"/>
    <property type="evidence" value="ECO:0007669"/>
    <property type="project" value="InterPro"/>
</dbReference>
<feature type="signal peptide" evidence="3">
    <location>
        <begin position="1"/>
        <end position="16"/>
    </location>
</feature>
<dbReference type="AlphaFoldDB" id="A0AA38F697"/>
<evidence type="ECO:0000313" key="5">
    <source>
        <dbReference type="Proteomes" id="UP000824469"/>
    </source>
</evidence>